<dbReference type="Proteomes" id="UP001525968">
    <property type="component" value="Unassembled WGS sequence"/>
</dbReference>
<dbReference type="InterPro" id="IPR011044">
    <property type="entry name" value="Quino_amine_DH_bsu"/>
</dbReference>
<reference evidence="1 2" key="1">
    <citation type="submission" date="2022-09" db="EMBL/GenBank/DDBJ databases">
        <title>Draft genome of isolate Be4.</title>
        <authorList>
            <person name="Sanchez-Castro I."/>
            <person name="Martinez-Rodriguez P."/>
            <person name="Descostes M."/>
            <person name="Merroun M."/>
        </authorList>
    </citation>
    <scope>NUCLEOTIDE SEQUENCE [LARGE SCALE GENOMIC DNA]</scope>
    <source>
        <strain evidence="1 2">Be4</strain>
    </source>
</reference>
<proteinExistence type="predicted"/>
<gene>
    <name evidence="1" type="ORF">N0K08_10955</name>
</gene>
<dbReference type="PROSITE" id="PS51257">
    <property type="entry name" value="PROKAR_LIPOPROTEIN"/>
    <property type="match status" value="1"/>
</dbReference>
<dbReference type="RefSeq" id="WP_261500345.1">
    <property type="nucleotide sequence ID" value="NZ_JAODYH010000004.1"/>
</dbReference>
<organism evidence="1 2">
    <name type="scientific">Acidovorax bellezanensis</name>
    <dbReference type="NCBI Taxonomy" id="2976702"/>
    <lineage>
        <taxon>Bacteria</taxon>
        <taxon>Pseudomonadati</taxon>
        <taxon>Pseudomonadota</taxon>
        <taxon>Betaproteobacteria</taxon>
        <taxon>Burkholderiales</taxon>
        <taxon>Comamonadaceae</taxon>
        <taxon>Acidovorax</taxon>
    </lineage>
</organism>
<name>A0ABT2PKZ6_9BURK</name>
<evidence type="ECO:0000313" key="1">
    <source>
        <dbReference type="EMBL" id="MCT9811154.1"/>
    </source>
</evidence>
<evidence type="ECO:0000313" key="2">
    <source>
        <dbReference type="Proteomes" id="UP001525968"/>
    </source>
</evidence>
<keyword evidence="2" id="KW-1185">Reference proteome</keyword>
<sequence length="615" mass="66138">MIQARCKPVIIVAFALALSGCDKLSASFTPAAERITKAFPLPDDVTLAASRFIESAALDGDQAAAKDRLERMMQVRALTCTSAINIGRFDSPEDIRRKPADADCFKKQDADIREWIGFQRIAALLSKPPLAPLAELGALRALPSYEEVTTGIVTSAQSNVALVQGSRGSITAVRLPDGKPIQTIREQRFNSNAIMLSPNGRVMIAQAETGRSINAYDIESGALIWSSEQYRSLVSWLPKSRALVMTRGGPESGTVVLNLVSGKITPYTASIRHPRWAIDVPGGSDRQILGGDSGVALMDHVKEADGSILSTQVQFWPTTRTLSSGRPFLMSNGTKLLYVSHPGLGWLNMATGQSGYLDMSLLRAGNFAQVSDTTLIYSTPKPGAMHIREGRALDVERMTTAPVLHYDNNLGGILSLSPRVGFMQRGNFASVGDKVEVGDAMDLQQAISAANLEVQLEKLQQAKMQEAQTRQDAPAPTPLLANIPPNAQVEVIGVYESKYGVHRAGAGRTAGPVRVSITSSSTPLVLVLSSYEPVRWIVDNPGQRKISAVLVSGYHDSAVIGTGGAQVLKIGSGYAYKINSPEYRELKASVARYLSHPIRTFQGTYAGELFTVTGS</sequence>
<evidence type="ECO:0008006" key="3">
    <source>
        <dbReference type="Google" id="ProtNLM"/>
    </source>
</evidence>
<comment type="caution">
    <text evidence="1">The sequence shown here is derived from an EMBL/GenBank/DDBJ whole genome shotgun (WGS) entry which is preliminary data.</text>
</comment>
<dbReference type="InterPro" id="IPR015943">
    <property type="entry name" value="WD40/YVTN_repeat-like_dom_sf"/>
</dbReference>
<dbReference type="SUPFAM" id="SSF50969">
    <property type="entry name" value="YVTN repeat-like/Quinoprotein amine dehydrogenase"/>
    <property type="match status" value="1"/>
</dbReference>
<dbReference type="EMBL" id="JAODYH010000004">
    <property type="protein sequence ID" value="MCT9811154.1"/>
    <property type="molecule type" value="Genomic_DNA"/>
</dbReference>
<protein>
    <recommendedName>
        <fullName evidence="3">Outer membrane protein assembly factor BamB</fullName>
    </recommendedName>
</protein>
<dbReference type="Gene3D" id="2.130.10.10">
    <property type="entry name" value="YVTN repeat-like/Quinoprotein amine dehydrogenase"/>
    <property type="match status" value="1"/>
</dbReference>
<accession>A0ABT2PKZ6</accession>